<dbReference type="PANTHER" id="PTHR43861">
    <property type="entry name" value="TRANS-ACONITATE 2-METHYLTRANSFERASE-RELATED"/>
    <property type="match status" value="1"/>
</dbReference>
<reference evidence="2 3" key="1">
    <citation type="submission" date="2010-08" db="EMBL/GenBank/DDBJ databases">
        <title>The draft genome of Desulfovibrio fructosovorans JJ.</title>
        <authorList>
            <consortium name="US DOE Joint Genome Institute (JGI-PGF)"/>
            <person name="Lucas S."/>
            <person name="Copeland A."/>
            <person name="Lapidus A."/>
            <person name="Cheng J.-F."/>
            <person name="Bruce D."/>
            <person name="Goodwin L."/>
            <person name="Pitluck S."/>
            <person name="Land M.L."/>
            <person name="Hauser L."/>
            <person name="Chang Y.-J."/>
            <person name="Jeffries C."/>
            <person name="Wall J.D."/>
            <person name="Stahl D.A."/>
            <person name="Arkin A.P."/>
            <person name="Dehal P."/>
            <person name="Stolyar S.M."/>
            <person name="Hazen T.C."/>
            <person name="Woyke T.J."/>
        </authorList>
    </citation>
    <scope>NUCLEOTIDE SEQUENCE [LARGE SCALE GENOMIC DNA]</scope>
    <source>
        <strain evidence="2 3">JJ</strain>
    </source>
</reference>
<proteinExistence type="predicted"/>
<gene>
    <name evidence="2" type="ORF">DesfrDRAFT_1434</name>
</gene>
<name>E1JUY5_SOLFR</name>
<feature type="domain" description="Methyltransferase type 11" evidence="1">
    <location>
        <begin position="43"/>
        <end position="135"/>
    </location>
</feature>
<dbReference type="Pfam" id="PF08241">
    <property type="entry name" value="Methyltransf_11"/>
    <property type="match status" value="1"/>
</dbReference>
<protein>
    <submittedName>
        <fullName evidence="2">Methyltransferase type 11</fullName>
    </submittedName>
</protein>
<organism evidence="2 3">
    <name type="scientific">Solidesulfovibrio fructosivorans JJ]</name>
    <dbReference type="NCBI Taxonomy" id="596151"/>
    <lineage>
        <taxon>Bacteria</taxon>
        <taxon>Pseudomonadati</taxon>
        <taxon>Thermodesulfobacteriota</taxon>
        <taxon>Desulfovibrionia</taxon>
        <taxon>Desulfovibrionales</taxon>
        <taxon>Desulfovibrionaceae</taxon>
        <taxon>Solidesulfovibrio</taxon>
    </lineage>
</organism>
<dbReference type="EMBL" id="AECZ01000007">
    <property type="protein sequence ID" value="EFL51899.1"/>
    <property type="molecule type" value="Genomic_DNA"/>
</dbReference>
<dbReference type="eggNOG" id="COG2226">
    <property type="taxonomic scope" value="Bacteria"/>
</dbReference>
<dbReference type="OrthoDB" id="9786194at2"/>
<dbReference type="InterPro" id="IPR029063">
    <property type="entry name" value="SAM-dependent_MTases_sf"/>
</dbReference>
<evidence type="ECO:0000313" key="3">
    <source>
        <dbReference type="Proteomes" id="UP000006250"/>
    </source>
</evidence>
<evidence type="ECO:0000259" key="1">
    <source>
        <dbReference type="Pfam" id="PF08241"/>
    </source>
</evidence>
<dbReference type="CDD" id="cd02440">
    <property type="entry name" value="AdoMet_MTases"/>
    <property type="match status" value="1"/>
</dbReference>
<dbReference type="Proteomes" id="UP000006250">
    <property type="component" value="Unassembled WGS sequence"/>
</dbReference>
<dbReference type="GO" id="GO:0032259">
    <property type="term" value="P:methylation"/>
    <property type="evidence" value="ECO:0007669"/>
    <property type="project" value="UniProtKB-KW"/>
</dbReference>
<keyword evidence="3" id="KW-1185">Reference proteome</keyword>
<accession>E1JUY5</accession>
<sequence>MTAQIRGHFDRAGATYEAAARVQRLVAARLAALCPPVLSGRVLEIGAGSGLLTRNLTPRLAPGAAYAALDISPGMLTHAAMPGAQRLAADGERPPFLPGTFDFLASASAMHWYADPARSIAANLRLLRPGGGFAIALYVQGTLGELEEASRATGFGSVYPMRPAAYYKTLFTDLTGGLAEFEEKRHAVTYDSVGELLRALKGAGVTHTPGTKAGSPARYREFVRYYENRFGGDAGIRATYATLYVRGRRALGAS</sequence>
<comment type="caution">
    <text evidence="2">The sequence shown here is derived from an EMBL/GenBank/DDBJ whole genome shotgun (WGS) entry which is preliminary data.</text>
</comment>
<keyword evidence="2" id="KW-0808">Transferase</keyword>
<dbReference type="AlphaFoldDB" id="E1JUY5"/>
<dbReference type="GO" id="GO:0008757">
    <property type="term" value="F:S-adenosylmethionine-dependent methyltransferase activity"/>
    <property type="evidence" value="ECO:0007669"/>
    <property type="project" value="InterPro"/>
</dbReference>
<dbReference type="RefSeq" id="WP_005992481.1">
    <property type="nucleotide sequence ID" value="NZ_AECZ01000007.1"/>
</dbReference>
<dbReference type="Gene3D" id="3.40.50.150">
    <property type="entry name" value="Vaccinia Virus protein VP39"/>
    <property type="match status" value="1"/>
</dbReference>
<dbReference type="InterPro" id="IPR013216">
    <property type="entry name" value="Methyltransf_11"/>
</dbReference>
<keyword evidence="2" id="KW-0489">Methyltransferase</keyword>
<dbReference type="PANTHER" id="PTHR43861:SF1">
    <property type="entry name" value="TRANS-ACONITATE 2-METHYLTRANSFERASE"/>
    <property type="match status" value="1"/>
</dbReference>
<evidence type="ECO:0000313" key="2">
    <source>
        <dbReference type="EMBL" id="EFL51899.1"/>
    </source>
</evidence>
<dbReference type="STRING" id="596151.DesfrDRAFT_1434"/>
<dbReference type="SUPFAM" id="SSF53335">
    <property type="entry name" value="S-adenosyl-L-methionine-dependent methyltransferases"/>
    <property type="match status" value="1"/>
</dbReference>